<accession>A0A4U6QFR3</accession>
<dbReference type="GO" id="GO:0006355">
    <property type="term" value="P:regulation of DNA-templated transcription"/>
    <property type="evidence" value="ECO:0007669"/>
    <property type="project" value="InterPro"/>
</dbReference>
<dbReference type="PANTHER" id="PTHR22807">
    <property type="entry name" value="NOP2 YEAST -RELATED NOL1/NOP2/FMU SUN DOMAIN-CONTAINING"/>
    <property type="match status" value="1"/>
</dbReference>
<dbReference type="GO" id="GO:0001510">
    <property type="term" value="P:RNA methylation"/>
    <property type="evidence" value="ECO:0007669"/>
    <property type="project" value="InterPro"/>
</dbReference>
<feature type="region of interest" description="Disordered" evidence="8">
    <location>
        <begin position="1"/>
        <end position="53"/>
    </location>
</feature>
<reference evidence="10 11" key="1">
    <citation type="submission" date="2019-05" db="EMBL/GenBank/DDBJ databases">
        <title>Nakamurella sp. N5BH11, whole genome shotgun sequence.</title>
        <authorList>
            <person name="Tuo L."/>
        </authorList>
    </citation>
    <scope>NUCLEOTIDE SEQUENCE [LARGE SCALE GENOMIC DNA]</scope>
    <source>
        <strain evidence="10 11">N5BH11</strain>
    </source>
</reference>
<feature type="active site" description="Nucleophile" evidence="7">
    <location>
        <position position="435"/>
    </location>
</feature>
<keyword evidence="3 7" id="KW-0808">Transferase</keyword>
<gene>
    <name evidence="10" type="ORF">FDO65_15710</name>
</gene>
<dbReference type="InterPro" id="IPR049560">
    <property type="entry name" value="MeTrfase_RsmB-F_NOP2_cat"/>
</dbReference>
<dbReference type="PRINTS" id="PR02008">
    <property type="entry name" value="RCMTFAMILY"/>
</dbReference>
<dbReference type="InterPro" id="IPR035926">
    <property type="entry name" value="NusB-like_sf"/>
</dbReference>
<organism evidence="10 11">
    <name type="scientific">Nakamurella flava</name>
    <dbReference type="NCBI Taxonomy" id="2576308"/>
    <lineage>
        <taxon>Bacteria</taxon>
        <taxon>Bacillati</taxon>
        <taxon>Actinomycetota</taxon>
        <taxon>Actinomycetes</taxon>
        <taxon>Nakamurellales</taxon>
        <taxon>Nakamurellaceae</taxon>
        <taxon>Nakamurella</taxon>
    </lineage>
</organism>
<evidence type="ECO:0000313" key="11">
    <source>
        <dbReference type="Proteomes" id="UP000306985"/>
    </source>
</evidence>
<dbReference type="InterPro" id="IPR023267">
    <property type="entry name" value="RCMT"/>
</dbReference>
<evidence type="ECO:0000256" key="8">
    <source>
        <dbReference type="SAM" id="MobiDB-lite"/>
    </source>
</evidence>
<dbReference type="PROSITE" id="PS01153">
    <property type="entry name" value="NOL1_NOP2_SUN"/>
    <property type="match status" value="1"/>
</dbReference>
<evidence type="ECO:0000256" key="1">
    <source>
        <dbReference type="ARBA" id="ARBA00007494"/>
    </source>
</evidence>
<dbReference type="GO" id="GO:0008173">
    <property type="term" value="F:RNA methyltransferase activity"/>
    <property type="evidence" value="ECO:0007669"/>
    <property type="project" value="InterPro"/>
</dbReference>
<evidence type="ECO:0000256" key="4">
    <source>
        <dbReference type="ARBA" id="ARBA00022691"/>
    </source>
</evidence>
<evidence type="ECO:0000256" key="3">
    <source>
        <dbReference type="ARBA" id="ARBA00022679"/>
    </source>
</evidence>
<dbReference type="SUPFAM" id="SSF53335">
    <property type="entry name" value="S-adenosyl-L-methionine-dependent methyltransferases"/>
    <property type="match status" value="1"/>
</dbReference>
<dbReference type="Gene3D" id="3.40.50.150">
    <property type="entry name" value="Vaccinia Virus protein VP39"/>
    <property type="match status" value="1"/>
</dbReference>
<dbReference type="SUPFAM" id="SSF48013">
    <property type="entry name" value="NusB-like"/>
    <property type="match status" value="1"/>
</dbReference>
<dbReference type="InterPro" id="IPR001678">
    <property type="entry name" value="MeTrfase_RsmB-F_NOP2_dom"/>
</dbReference>
<feature type="binding site" evidence="7">
    <location>
        <position position="341"/>
    </location>
    <ligand>
        <name>S-adenosyl-L-methionine</name>
        <dbReference type="ChEBI" id="CHEBI:59789"/>
    </ligand>
</feature>
<comment type="similarity">
    <text evidence="1 7">Belongs to the class I-like SAM-binding methyltransferase superfamily. RsmB/NOP family.</text>
</comment>
<evidence type="ECO:0000313" key="10">
    <source>
        <dbReference type="EMBL" id="TKV58928.1"/>
    </source>
</evidence>
<comment type="function">
    <text evidence="6">May act as RNA methyltransferase.</text>
</comment>
<dbReference type="AlphaFoldDB" id="A0A4U6QFR3"/>
<feature type="binding site" evidence="7">
    <location>
        <position position="382"/>
    </location>
    <ligand>
        <name>S-adenosyl-L-methionine</name>
        <dbReference type="ChEBI" id="CHEBI:59789"/>
    </ligand>
</feature>
<evidence type="ECO:0000256" key="5">
    <source>
        <dbReference type="ARBA" id="ARBA00022884"/>
    </source>
</evidence>
<dbReference type="Pfam" id="PF01189">
    <property type="entry name" value="Methyltr_RsmB-F"/>
    <property type="match status" value="1"/>
</dbReference>
<dbReference type="FunFam" id="3.40.50.150:FF:000257">
    <property type="entry name" value="16S rRNA methyltransferase"/>
    <property type="match status" value="1"/>
</dbReference>
<dbReference type="Gene3D" id="1.10.940.10">
    <property type="entry name" value="NusB-like"/>
    <property type="match status" value="1"/>
</dbReference>
<evidence type="ECO:0000259" key="9">
    <source>
        <dbReference type="PROSITE" id="PS51686"/>
    </source>
</evidence>
<feature type="domain" description="SAM-dependent MTase RsmB/NOP-type" evidence="9">
    <location>
        <begin position="213"/>
        <end position="494"/>
    </location>
</feature>
<feature type="binding site" evidence="7">
    <location>
        <begin position="316"/>
        <end position="322"/>
    </location>
    <ligand>
        <name>S-adenosyl-L-methionine</name>
        <dbReference type="ChEBI" id="CHEBI:59789"/>
    </ligand>
</feature>
<evidence type="ECO:0000256" key="2">
    <source>
        <dbReference type="ARBA" id="ARBA00022603"/>
    </source>
</evidence>
<dbReference type="CDD" id="cd02440">
    <property type="entry name" value="AdoMet_MTases"/>
    <property type="match status" value="1"/>
</dbReference>
<sequence>MTPADQHPSGGHRGGRGDRRSRPSYPPGGRDRGTSGPTRRPAPSRPPAEDPARQVALDVLRAVREDAAYANLVLPVLLRERGITGRDAALATELTYGTCRALGQLDAIASTCGNRSHAELDGVVVDALRLGGYQLLHTRIPPHAAVSATVDLVRAGPRPGAAGYVNAVLRRITEHDIDGWIARLTPPGTDPLAVLALRWAHPRWIVSAFADALATGSAGRPDTELEAALAADDAPPLTHLVARPGLIDRDELADMAGGVPARFSPYGVYSGGGNPGGMAAIADGRAAVQDEGSQLVALALATAPVDGPDTRWLDLAAGPGGKAALLAAIAAERGATLDAIEITPHRADLVRRTTRGLPVTVHTADGRDPGLPEGSFDRVLLDAPCTGLGALRRRPEARWRRQPADVGDLVRLQRELLAAAARMVRPGGLVAYVTCSPHLSETVGVTERAPAGLELVDARPYLPGVPDLGDGPTVQLWPHRHGTDAMFLALLRRR</sequence>
<dbReference type="PANTHER" id="PTHR22807:SF53">
    <property type="entry name" value="RIBOSOMAL RNA SMALL SUBUNIT METHYLTRANSFERASE B-RELATED"/>
    <property type="match status" value="1"/>
</dbReference>
<dbReference type="InterPro" id="IPR006027">
    <property type="entry name" value="NusB_RsmB_TIM44"/>
</dbReference>
<name>A0A4U6QFR3_9ACTN</name>
<dbReference type="EMBL" id="SZZH01000003">
    <property type="protein sequence ID" value="TKV58928.1"/>
    <property type="molecule type" value="Genomic_DNA"/>
</dbReference>
<keyword evidence="5 7" id="KW-0694">RNA-binding</keyword>
<evidence type="ECO:0000256" key="6">
    <source>
        <dbReference type="ARBA" id="ARBA00059465"/>
    </source>
</evidence>
<dbReference type="GO" id="GO:0003723">
    <property type="term" value="F:RNA binding"/>
    <property type="evidence" value="ECO:0007669"/>
    <property type="project" value="UniProtKB-UniRule"/>
</dbReference>
<dbReference type="Proteomes" id="UP000306985">
    <property type="component" value="Unassembled WGS sequence"/>
</dbReference>
<dbReference type="Pfam" id="PF01029">
    <property type="entry name" value="NusB"/>
    <property type="match status" value="1"/>
</dbReference>
<feature type="binding site" evidence="7">
    <location>
        <position position="365"/>
    </location>
    <ligand>
        <name>S-adenosyl-L-methionine</name>
        <dbReference type="ChEBI" id="CHEBI:59789"/>
    </ligand>
</feature>
<dbReference type="InterPro" id="IPR018314">
    <property type="entry name" value="RsmB/NOL1/NOP2-like_CS"/>
</dbReference>
<proteinExistence type="inferred from homology"/>
<dbReference type="OrthoDB" id="9810297at2"/>
<keyword evidence="2 7" id="KW-0489">Methyltransferase</keyword>
<evidence type="ECO:0000256" key="7">
    <source>
        <dbReference type="PROSITE-ProRule" id="PRU01023"/>
    </source>
</evidence>
<dbReference type="RefSeq" id="WP_137450589.1">
    <property type="nucleotide sequence ID" value="NZ_SZZH01000003.1"/>
</dbReference>
<comment type="caution">
    <text evidence="10">The sequence shown here is derived from an EMBL/GenBank/DDBJ whole genome shotgun (WGS) entry which is preliminary data.</text>
</comment>
<dbReference type="InterPro" id="IPR029063">
    <property type="entry name" value="SAM-dependent_MTases_sf"/>
</dbReference>
<dbReference type="PROSITE" id="PS51686">
    <property type="entry name" value="SAM_MT_RSMB_NOP"/>
    <property type="match status" value="1"/>
</dbReference>
<keyword evidence="4 7" id="KW-0949">S-adenosyl-L-methionine</keyword>
<keyword evidence="11" id="KW-1185">Reference proteome</keyword>
<protein>
    <submittedName>
        <fullName evidence="10">RsmB/NOP family class I SAM-dependent RNA methyltransferase</fullName>
    </submittedName>
</protein>